<dbReference type="PATRIC" id="fig|1379.3.peg.937"/>
<dbReference type="Proteomes" id="UP000070355">
    <property type="component" value="Unassembled WGS sequence"/>
</dbReference>
<dbReference type="STRING" id="1379.HMPREF3186_00954"/>
<feature type="domain" description="AAA+ ATPase" evidence="5">
    <location>
        <begin position="289"/>
        <end position="446"/>
    </location>
</feature>
<feature type="region of interest" description="Disordered" evidence="4">
    <location>
        <begin position="187"/>
        <end position="207"/>
    </location>
</feature>
<dbReference type="SUPFAM" id="SSF52540">
    <property type="entry name" value="P-loop containing nucleoside triphosphate hydrolases"/>
    <property type="match status" value="2"/>
</dbReference>
<dbReference type="GO" id="GO:0016887">
    <property type="term" value="F:ATP hydrolysis activity"/>
    <property type="evidence" value="ECO:0007669"/>
    <property type="project" value="InterPro"/>
</dbReference>
<keyword evidence="2" id="KW-0547">Nucleotide-binding</keyword>
<evidence type="ECO:0000256" key="2">
    <source>
        <dbReference type="ARBA" id="ARBA00022741"/>
    </source>
</evidence>
<dbReference type="Pfam" id="PF00005">
    <property type="entry name" value="ABC_tran"/>
    <property type="match status" value="2"/>
</dbReference>
<evidence type="ECO:0000313" key="7">
    <source>
        <dbReference type="Proteomes" id="UP000070355"/>
    </source>
</evidence>
<protein>
    <submittedName>
        <fullName evidence="6">ABC transporter, ATP-binding protein</fullName>
    </submittedName>
</protein>
<accession>A0A133ZWK0</accession>
<evidence type="ECO:0000256" key="1">
    <source>
        <dbReference type="ARBA" id="ARBA00022737"/>
    </source>
</evidence>
<feature type="compositionally biased region" description="Basic and acidic residues" evidence="4">
    <location>
        <begin position="187"/>
        <end position="196"/>
    </location>
</feature>
<keyword evidence="1" id="KW-0677">Repeat</keyword>
<dbReference type="InterPro" id="IPR027417">
    <property type="entry name" value="P-loop_NTPase"/>
</dbReference>
<evidence type="ECO:0000256" key="3">
    <source>
        <dbReference type="ARBA" id="ARBA00022840"/>
    </source>
</evidence>
<gene>
    <name evidence="6" type="ORF">HMPREF3186_00954</name>
</gene>
<evidence type="ECO:0000256" key="4">
    <source>
        <dbReference type="SAM" id="MobiDB-lite"/>
    </source>
</evidence>
<reference evidence="7" key="1">
    <citation type="submission" date="2016-01" db="EMBL/GenBank/DDBJ databases">
        <authorList>
            <person name="Mitreva M."/>
            <person name="Pepin K.H."/>
            <person name="Mihindukulasuriya K.A."/>
            <person name="Fulton R."/>
            <person name="Fronick C."/>
            <person name="O'Laughlin M."/>
            <person name="Miner T."/>
            <person name="Herter B."/>
            <person name="Rosa B.A."/>
            <person name="Cordes M."/>
            <person name="Tomlinson C."/>
            <person name="Wollam A."/>
            <person name="Palsikar V.B."/>
            <person name="Mardis E.R."/>
            <person name="Wilson R.K."/>
        </authorList>
    </citation>
    <scope>NUCLEOTIDE SEQUENCE [LARGE SCALE GENOMIC DNA]</scope>
    <source>
        <strain evidence="7">DNF01167</strain>
    </source>
</reference>
<dbReference type="PANTHER" id="PTHR19211">
    <property type="entry name" value="ATP-BINDING TRANSPORT PROTEIN-RELATED"/>
    <property type="match status" value="1"/>
</dbReference>
<dbReference type="EMBL" id="LSDC01000063">
    <property type="protein sequence ID" value="KXB59817.1"/>
    <property type="molecule type" value="Genomic_DNA"/>
</dbReference>
<dbReference type="InterPro" id="IPR003593">
    <property type="entry name" value="AAA+_ATPase"/>
</dbReference>
<evidence type="ECO:0000313" key="6">
    <source>
        <dbReference type="EMBL" id="KXB59817.1"/>
    </source>
</evidence>
<organism evidence="6 7">
    <name type="scientific">Gemella haemolysans</name>
    <dbReference type="NCBI Taxonomy" id="1379"/>
    <lineage>
        <taxon>Bacteria</taxon>
        <taxon>Bacillati</taxon>
        <taxon>Bacillota</taxon>
        <taxon>Bacilli</taxon>
        <taxon>Bacillales</taxon>
        <taxon>Gemellaceae</taxon>
        <taxon>Gemella</taxon>
    </lineage>
</organism>
<proteinExistence type="predicted"/>
<dbReference type="InterPro" id="IPR003439">
    <property type="entry name" value="ABC_transporter-like_ATP-bd"/>
</dbReference>
<dbReference type="OrthoDB" id="9760950at2"/>
<dbReference type="RefSeq" id="WP_060914129.1">
    <property type="nucleotide sequence ID" value="NZ_KQ959957.1"/>
</dbReference>
<dbReference type="AlphaFoldDB" id="A0A133ZWK0"/>
<feature type="domain" description="AAA+ ATPase" evidence="5">
    <location>
        <begin position="28"/>
        <end position="147"/>
    </location>
</feature>
<comment type="caution">
    <text evidence="6">The sequence shown here is derived from an EMBL/GenBank/DDBJ whole genome shotgun (WGS) entry which is preliminary data.</text>
</comment>
<sequence length="451" mass="51930">MQILNIKNIEFEKQGKILFKLDKLSINTGDVIGLIGKNGSGKTTLLKYIDDLVKDKNNTSSEFLEFGENSLLKKSGGEVVVNKIRGSLLSNVELYLLDEPSTYLDYNNANKIANLIKRTPATFCIASHDRNFLNNVCTKLWIIENNTVREFNGNYHEYKFQEEIETTEYEAELQKYNKETKKIKKSIQEMKEEQGKKSGKPKNMSGSDYRIISVKNKISKNEKRLQKKISRQEDKLQANIKPKPLKDKYDIEFLEIFKETHNKSFCIDAKSCEIDDKILWKSPGFTFASGDKILIKGKNGSGKTTFLKYVKKSIPCSLQVAYFEQNNFDIFKEEKTLFEFVKESTTLDDIELRNILALLNFRGDDINKKTSVLSKGEKVKLYFVSLLFRKTDVLLLDEITNFLDVVAIEAIEKILKKYPGILIMVSHDMEFIDNVATKVINITNKEVLKFE</sequence>
<dbReference type="Gene3D" id="3.40.50.300">
    <property type="entry name" value="P-loop containing nucleotide triphosphate hydrolases"/>
    <property type="match status" value="3"/>
</dbReference>
<evidence type="ECO:0000259" key="5">
    <source>
        <dbReference type="SMART" id="SM00382"/>
    </source>
</evidence>
<name>A0A133ZWK0_9BACL</name>
<dbReference type="SMART" id="SM00382">
    <property type="entry name" value="AAA"/>
    <property type="match status" value="2"/>
</dbReference>
<dbReference type="InterPro" id="IPR050611">
    <property type="entry name" value="ABCF"/>
</dbReference>
<dbReference type="PANTHER" id="PTHR19211:SF100">
    <property type="entry name" value="RIBOSOME PROTECTION PROTEIN VMLR"/>
    <property type="match status" value="1"/>
</dbReference>
<keyword evidence="3 6" id="KW-0067">ATP-binding</keyword>
<dbReference type="GO" id="GO:0005524">
    <property type="term" value="F:ATP binding"/>
    <property type="evidence" value="ECO:0007669"/>
    <property type="project" value="UniProtKB-KW"/>
</dbReference>